<feature type="region of interest" description="Disordered" evidence="1">
    <location>
        <begin position="642"/>
        <end position="663"/>
    </location>
</feature>
<dbReference type="AlphaFoldDB" id="A0A6A0A458"/>
<reference evidence="3 4" key="1">
    <citation type="submission" date="2020-02" db="EMBL/GenBank/DDBJ databases">
        <title>Draft genome sequence of Haematococcus lacustris strain NIES-144.</title>
        <authorList>
            <person name="Morimoto D."/>
            <person name="Nakagawa S."/>
            <person name="Yoshida T."/>
            <person name="Sawayama S."/>
        </authorList>
    </citation>
    <scope>NUCLEOTIDE SEQUENCE [LARGE SCALE GENOMIC DNA]</scope>
    <source>
        <strain evidence="3 4">NIES-144</strain>
    </source>
</reference>
<organism evidence="3 4">
    <name type="scientific">Haematococcus lacustris</name>
    <name type="common">Green alga</name>
    <name type="synonym">Haematococcus pluvialis</name>
    <dbReference type="NCBI Taxonomy" id="44745"/>
    <lineage>
        <taxon>Eukaryota</taxon>
        <taxon>Viridiplantae</taxon>
        <taxon>Chlorophyta</taxon>
        <taxon>core chlorophytes</taxon>
        <taxon>Chlorophyceae</taxon>
        <taxon>CS clade</taxon>
        <taxon>Chlamydomonadales</taxon>
        <taxon>Haematococcaceae</taxon>
        <taxon>Haematococcus</taxon>
    </lineage>
</organism>
<evidence type="ECO:0000256" key="1">
    <source>
        <dbReference type="SAM" id="MobiDB-lite"/>
    </source>
</evidence>
<keyword evidence="4" id="KW-1185">Reference proteome</keyword>
<keyword evidence="2" id="KW-0472">Membrane</keyword>
<feature type="region of interest" description="Disordered" evidence="1">
    <location>
        <begin position="368"/>
        <end position="480"/>
    </location>
</feature>
<feature type="transmembrane region" description="Helical" evidence="2">
    <location>
        <begin position="115"/>
        <end position="134"/>
    </location>
</feature>
<sequence>MPFGSACHLIAAPACRLCDMRAKNFVYFIFLGLSLSMSLPALWAACLQRQALINWSALASTVAMVVYLTVLPLMMILVPATYERYRVLLETFYLTGLCTVFVVIIHLNKSGVDDLFFQAILHLVLVPFLGKLTAKMLRTSYGIGPLSSLTMVFFLLELSAAQPDDNYLQTCKLATLFTCMFVSLALPDLPVGATVLGAAILTPTYLAMDWHNLYCQGLLPKSWWQLLSRQVSFAICWLCGVTLVHALAVKDFGTARGHPSGSCTPHSSSQESEAGVSSPKRLYLDATCHQKAGPCEQFVSFICMYLLGTLQLEHMQLSITSRLQDAQELLCDLLPTHVVQLLLAAGAAKRQREQGLISAVAILGIGNHTPPQTSLDNLSQRTPPHKSSSRHRLRTQATNVSNGSAGPSAHTEDVARRRHRSAHRSPSSLCQSPHVAPTTSHETLAGGYLIPSPAMHEGLEPDQDNPLTFPTPQQSTERQPLQHLSSLLLPTGPHSSSLEFAIDIASGSSGPGSHPQHTSSLPSSLPPQSSSRSHPAAGLLEVLHKHARQGDAACSSLPQPYCPKSAEAAPCQLHDPEAQYSPDASGHPKAPVEPGLTGHCSIAACVVPATSPAPREGSHPAPGQPGSCEWGDFCQQTQQLVTKGPPEQQQQDHGLDGNSQSKVGSVCSKKAKEGWSRRVLGKLALALSRNRSWTDKAIAMAILVEKQLEMGQCVKASWPASGCVLHLAC</sequence>
<gene>
    <name evidence="3" type="ORF">HaLaN_22988</name>
</gene>
<feature type="compositionally biased region" description="Polar residues" evidence="1">
    <location>
        <begin position="465"/>
        <end position="478"/>
    </location>
</feature>
<comment type="caution">
    <text evidence="3">The sequence shown here is derived from an EMBL/GenBank/DDBJ whole genome shotgun (WGS) entry which is preliminary data.</text>
</comment>
<name>A0A6A0A458_HAELA</name>
<protein>
    <submittedName>
        <fullName evidence="3">Uncharacterized protein</fullName>
    </submittedName>
</protein>
<feature type="region of interest" description="Disordered" evidence="1">
    <location>
        <begin position="504"/>
        <end position="534"/>
    </location>
</feature>
<feature type="transmembrane region" description="Helical" evidence="2">
    <location>
        <begin position="25"/>
        <end position="45"/>
    </location>
</feature>
<feature type="compositionally biased region" description="Polar residues" evidence="1">
    <location>
        <begin position="395"/>
        <end position="405"/>
    </location>
</feature>
<keyword evidence="2" id="KW-1133">Transmembrane helix</keyword>
<proteinExistence type="predicted"/>
<dbReference type="Proteomes" id="UP000485058">
    <property type="component" value="Unassembled WGS sequence"/>
</dbReference>
<feature type="compositionally biased region" description="Basic residues" evidence="1">
    <location>
        <begin position="383"/>
        <end position="394"/>
    </location>
</feature>
<feature type="compositionally biased region" description="Polar residues" evidence="1">
    <location>
        <begin position="369"/>
        <end position="382"/>
    </location>
</feature>
<feature type="transmembrane region" description="Helical" evidence="2">
    <location>
        <begin position="141"/>
        <end position="161"/>
    </location>
</feature>
<accession>A0A6A0A458</accession>
<feature type="transmembrane region" description="Helical" evidence="2">
    <location>
        <begin position="57"/>
        <end position="80"/>
    </location>
</feature>
<dbReference type="EMBL" id="BLLF01002713">
    <property type="protein sequence ID" value="GFH25082.1"/>
    <property type="molecule type" value="Genomic_DNA"/>
</dbReference>
<evidence type="ECO:0000313" key="3">
    <source>
        <dbReference type="EMBL" id="GFH25082.1"/>
    </source>
</evidence>
<feature type="transmembrane region" description="Helical" evidence="2">
    <location>
        <begin position="231"/>
        <end position="249"/>
    </location>
</feature>
<feature type="transmembrane region" description="Helical" evidence="2">
    <location>
        <begin position="92"/>
        <end position="109"/>
    </location>
</feature>
<feature type="compositionally biased region" description="Polar residues" evidence="1">
    <location>
        <begin position="426"/>
        <end position="442"/>
    </location>
</feature>
<feature type="compositionally biased region" description="Low complexity" evidence="1">
    <location>
        <begin position="506"/>
        <end position="534"/>
    </location>
</feature>
<evidence type="ECO:0000313" key="4">
    <source>
        <dbReference type="Proteomes" id="UP000485058"/>
    </source>
</evidence>
<evidence type="ECO:0000256" key="2">
    <source>
        <dbReference type="SAM" id="Phobius"/>
    </source>
</evidence>
<keyword evidence="2" id="KW-0812">Transmembrane</keyword>